<dbReference type="EMBL" id="RZNY01000005">
    <property type="protein sequence ID" value="RUT47165.1"/>
    <property type="molecule type" value="Genomic_DNA"/>
</dbReference>
<dbReference type="Pfam" id="PF00903">
    <property type="entry name" value="Glyoxalase"/>
    <property type="match status" value="1"/>
</dbReference>
<dbReference type="AlphaFoldDB" id="A0A3S1EJR1"/>
<protein>
    <submittedName>
        <fullName evidence="2">VOC family protein</fullName>
    </submittedName>
</protein>
<gene>
    <name evidence="2" type="ORF">EJP82_08270</name>
</gene>
<evidence type="ECO:0000313" key="2">
    <source>
        <dbReference type="EMBL" id="RUT47165.1"/>
    </source>
</evidence>
<dbReference type="InterPro" id="IPR037523">
    <property type="entry name" value="VOC_core"/>
</dbReference>
<dbReference type="SUPFAM" id="SSF54593">
    <property type="entry name" value="Glyoxalase/Bleomycin resistance protein/Dihydroxybiphenyl dioxygenase"/>
    <property type="match status" value="1"/>
</dbReference>
<dbReference type="InterPro" id="IPR004360">
    <property type="entry name" value="Glyas_Fos-R_dOase_dom"/>
</dbReference>
<accession>A0A3S1EJR1</accession>
<organism evidence="2 3">
    <name type="scientific">Paenibacillus anaericanus</name>
    <dbReference type="NCBI Taxonomy" id="170367"/>
    <lineage>
        <taxon>Bacteria</taxon>
        <taxon>Bacillati</taxon>
        <taxon>Bacillota</taxon>
        <taxon>Bacilli</taxon>
        <taxon>Bacillales</taxon>
        <taxon>Paenibacillaceae</taxon>
        <taxon>Paenibacillus</taxon>
    </lineage>
</organism>
<sequence>MSLKRHIPVLKVQNVLCMGSNPFWRDSNEMYTTNKRLGIHHVCLKTIDLARTVAFYIEGLGAKFLVEWGTDGGNDHAVLVDLGDGDIIEIFQSNDSFPMGIWQHVAIRTEDIEASLLKAEAAGATRRGQPMDADITAHSGEIVRMRFCFIEAPGGEMIEFIQDR</sequence>
<comment type="caution">
    <text evidence="2">The sequence shown here is derived from an EMBL/GenBank/DDBJ whole genome shotgun (WGS) entry which is preliminary data.</text>
</comment>
<keyword evidence="3" id="KW-1185">Reference proteome</keyword>
<dbReference type="Gene3D" id="3.10.180.10">
    <property type="entry name" value="2,3-Dihydroxybiphenyl 1,2-Dioxygenase, domain 1"/>
    <property type="match status" value="1"/>
</dbReference>
<dbReference type="CDD" id="cd06587">
    <property type="entry name" value="VOC"/>
    <property type="match status" value="1"/>
</dbReference>
<reference evidence="2 3" key="1">
    <citation type="submission" date="2018-12" db="EMBL/GenBank/DDBJ databases">
        <authorList>
            <person name="Sun L."/>
            <person name="Chen Z."/>
        </authorList>
    </citation>
    <scope>NUCLEOTIDE SEQUENCE [LARGE SCALE GENOMIC DNA]</scope>
    <source>
        <strain evidence="2 3">DSM 15890</strain>
    </source>
</reference>
<dbReference type="OrthoDB" id="9814858at2"/>
<evidence type="ECO:0000313" key="3">
    <source>
        <dbReference type="Proteomes" id="UP000279446"/>
    </source>
</evidence>
<proteinExistence type="predicted"/>
<dbReference type="PROSITE" id="PS51819">
    <property type="entry name" value="VOC"/>
    <property type="match status" value="1"/>
</dbReference>
<dbReference type="InterPro" id="IPR029068">
    <property type="entry name" value="Glyas_Bleomycin-R_OHBP_Dase"/>
</dbReference>
<dbReference type="Proteomes" id="UP000279446">
    <property type="component" value="Unassembled WGS sequence"/>
</dbReference>
<feature type="domain" description="VOC" evidence="1">
    <location>
        <begin position="38"/>
        <end position="163"/>
    </location>
</feature>
<name>A0A3S1EJR1_9BACL</name>
<evidence type="ECO:0000259" key="1">
    <source>
        <dbReference type="PROSITE" id="PS51819"/>
    </source>
</evidence>